<feature type="region of interest" description="Disordered" evidence="1">
    <location>
        <begin position="411"/>
        <end position="443"/>
    </location>
</feature>
<feature type="region of interest" description="Disordered" evidence="1">
    <location>
        <begin position="644"/>
        <end position="666"/>
    </location>
</feature>
<evidence type="ECO:0000313" key="2">
    <source>
        <dbReference type="EMBL" id="KAG9322285.1"/>
    </source>
</evidence>
<feature type="compositionally biased region" description="Polar residues" evidence="1">
    <location>
        <begin position="289"/>
        <end position="301"/>
    </location>
</feature>
<evidence type="ECO:0000256" key="1">
    <source>
        <dbReference type="SAM" id="MobiDB-lite"/>
    </source>
</evidence>
<evidence type="ECO:0008006" key="4">
    <source>
        <dbReference type="Google" id="ProtNLM"/>
    </source>
</evidence>
<feature type="compositionally biased region" description="Low complexity" evidence="1">
    <location>
        <begin position="278"/>
        <end position="288"/>
    </location>
</feature>
<feature type="compositionally biased region" description="Polar residues" evidence="1">
    <location>
        <begin position="657"/>
        <end position="666"/>
    </location>
</feature>
<organism evidence="2 3">
    <name type="scientific">Mortierella alpina</name>
    <name type="common">Oleaginous fungus</name>
    <name type="synonym">Mortierella renispora</name>
    <dbReference type="NCBI Taxonomy" id="64518"/>
    <lineage>
        <taxon>Eukaryota</taxon>
        <taxon>Fungi</taxon>
        <taxon>Fungi incertae sedis</taxon>
        <taxon>Mucoromycota</taxon>
        <taxon>Mortierellomycotina</taxon>
        <taxon>Mortierellomycetes</taxon>
        <taxon>Mortierellales</taxon>
        <taxon>Mortierellaceae</taxon>
        <taxon>Mortierella</taxon>
    </lineage>
</organism>
<protein>
    <recommendedName>
        <fullName evidence="4">Cyclin N-terminal domain-containing protein</fullName>
    </recommendedName>
</protein>
<dbReference type="AlphaFoldDB" id="A0A9P8D101"/>
<feature type="compositionally biased region" description="Basic and acidic residues" evidence="1">
    <location>
        <begin position="105"/>
        <end position="116"/>
    </location>
</feature>
<feature type="region of interest" description="Disordered" evidence="1">
    <location>
        <begin position="270"/>
        <end position="340"/>
    </location>
</feature>
<dbReference type="Proteomes" id="UP000717515">
    <property type="component" value="Unassembled WGS sequence"/>
</dbReference>
<feature type="compositionally biased region" description="Polar residues" evidence="1">
    <location>
        <begin position="326"/>
        <end position="340"/>
    </location>
</feature>
<accession>A0A9P8D101</accession>
<feature type="region of interest" description="Disordered" evidence="1">
    <location>
        <begin position="34"/>
        <end position="68"/>
    </location>
</feature>
<evidence type="ECO:0000313" key="3">
    <source>
        <dbReference type="Proteomes" id="UP000717515"/>
    </source>
</evidence>
<comment type="caution">
    <text evidence="2">The sequence shown here is derived from an EMBL/GenBank/DDBJ whole genome shotgun (WGS) entry which is preliminary data.</text>
</comment>
<dbReference type="Gene3D" id="1.10.472.10">
    <property type="entry name" value="Cyclin-like"/>
    <property type="match status" value="1"/>
</dbReference>
<gene>
    <name evidence="2" type="ORF">KVV02_006708</name>
</gene>
<proteinExistence type="predicted"/>
<sequence length="765" mass="84452">MSLPKQYSRSLSSTSPSTCRAEFEVAYHVYDPDTPSSTTMRTNPSVFRSPDMTNSTPGSTMRPSYRDPLRTIHSNSRVLKTDHAHELTYRHHRNDHLHHASQLHRYRDPSPGHSDEQPIDFYRRLRKSTPLALPAGPRSATGRLPSLFDRIKAALEASKRPTITTSPLPPPIRTSIKHAPYSEFHPPTSPLFSQDFMAAHLEDSMPSPGSMMAAMAAPITLFGMPCSEASQRSYSKHNGDVAKSFYRLQQMDSGTVQYRTIAFSTHLTVSRWEPSDESTTTAPASTTSIKKTPSPVTSSVATFAEEEEEEKQEEQTKRGSKCLTPASEQKQQPPSSGNDLSQAARLMSLANYIRHIITLTSGRSLLHSPSALMQQRLVAAQQQQQQLRQEQLRKLQGWRPLSSSNEILSSNRETHLPSPLSAGPGPIKPSASHSTRRHRHASEYHDHQLRRQLHHSQPFQEREQNPGLSQLEADVLPSPISPLIHMGGRLVQTRKPTTKQNQTTLAFPPLLSIPFPNLTLTLALIYVDRLKAKYPEAKGEPGCSHRLFLVAYIIAAKYRCIVELAALIKESDHVDSADEDADVSQDAIPAAASTEDQCKPIEERLSEARSRAELIFSNHEWVRLLSLGSFFGPLNCVAATTSNPAKDKNASKVGETTVPTQPTARSSCDDALAATQKQHEPKSLLIQAVPPAAAATAAVAGDTKNEDKVGQGVTPSPAPMQTTILQVEDLDRMEAEFLTFLSFDLSTRQQDIDTCWNLLVGNLGA</sequence>
<reference evidence="2" key="1">
    <citation type="submission" date="2021-07" db="EMBL/GenBank/DDBJ databases">
        <title>Draft genome of Mortierella alpina, strain LL118, isolated from an aspen leaf litter sample.</title>
        <authorList>
            <person name="Yang S."/>
            <person name="Vinatzer B.A."/>
        </authorList>
    </citation>
    <scope>NUCLEOTIDE SEQUENCE</scope>
    <source>
        <strain evidence="2">LL118</strain>
    </source>
</reference>
<feature type="region of interest" description="Disordered" evidence="1">
    <location>
        <begin position="96"/>
        <end position="118"/>
    </location>
</feature>
<dbReference type="CDD" id="cd20557">
    <property type="entry name" value="CYCLIN_ScPCL1-like"/>
    <property type="match status" value="1"/>
</dbReference>
<feature type="compositionally biased region" description="Polar residues" evidence="1">
    <location>
        <begin position="34"/>
        <end position="62"/>
    </location>
</feature>
<name>A0A9P8D101_MORAP</name>
<dbReference type="EMBL" id="JAIFTL010000156">
    <property type="protein sequence ID" value="KAG9322285.1"/>
    <property type="molecule type" value="Genomic_DNA"/>
</dbReference>